<accession>X1PZ66</accession>
<dbReference type="AlphaFoldDB" id="X1PZ66"/>
<comment type="caution">
    <text evidence="1">The sequence shown here is derived from an EMBL/GenBank/DDBJ whole genome shotgun (WGS) entry which is preliminary data.</text>
</comment>
<dbReference type="EMBL" id="BARW01004292">
    <property type="protein sequence ID" value="GAI61572.1"/>
    <property type="molecule type" value="Genomic_DNA"/>
</dbReference>
<gene>
    <name evidence="1" type="ORF">S12H4_10171</name>
    <name evidence="2" type="ORF">S12H4_10750</name>
</gene>
<reference evidence="1" key="1">
    <citation type="journal article" date="2014" name="Front. Microbiol.">
        <title>High frequency of phylogenetically diverse reductive dehalogenase-homologous genes in deep subseafloor sedimentary metagenomes.</title>
        <authorList>
            <person name="Kawai M."/>
            <person name="Futagami T."/>
            <person name="Toyoda A."/>
            <person name="Takaki Y."/>
            <person name="Nishi S."/>
            <person name="Hori S."/>
            <person name="Arai W."/>
            <person name="Tsubouchi T."/>
            <person name="Morono Y."/>
            <person name="Uchiyama I."/>
            <person name="Ito T."/>
            <person name="Fujiyama A."/>
            <person name="Inagaki F."/>
            <person name="Takami H."/>
        </authorList>
    </citation>
    <scope>NUCLEOTIDE SEQUENCE</scope>
    <source>
        <strain evidence="1">Expedition CK06-06</strain>
    </source>
</reference>
<protein>
    <submittedName>
        <fullName evidence="1">Uncharacterized protein</fullName>
    </submittedName>
</protein>
<dbReference type="EMBL" id="BARW01004670">
    <property type="protein sequence ID" value="GAI65478.1"/>
    <property type="molecule type" value="Genomic_DNA"/>
</dbReference>
<organism evidence="1">
    <name type="scientific">marine sediment metagenome</name>
    <dbReference type="NCBI Taxonomy" id="412755"/>
    <lineage>
        <taxon>unclassified sequences</taxon>
        <taxon>metagenomes</taxon>
        <taxon>ecological metagenomes</taxon>
    </lineage>
</organism>
<evidence type="ECO:0000313" key="2">
    <source>
        <dbReference type="EMBL" id="GAI65478.1"/>
    </source>
</evidence>
<sequence length="53" mass="5920">MRNKLPNWVVRIETAITNSPSPEVIAREVEASGGKVSSVDLWLKKEEEEPKNG</sequence>
<evidence type="ECO:0000313" key="1">
    <source>
        <dbReference type="EMBL" id="GAI61572.1"/>
    </source>
</evidence>
<proteinExistence type="predicted"/>
<name>X1PZ66_9ZZZZ</name>